<evidence type="ECO:0000313" key="2">
    <source>
        <dbReference type="EMBL" id="GLK56766.1"/>
    </source>
</evidence>
<evidence type="ECO:0000256" key="1">
    <source>
        <dbReference type="SAM" id="Phobius"/>
    </source>
</evidence>
<dbReference type="EMBL" id="BSFF01000003">
    <property type="protein sequence ID" value="GLK56766.1"/>
    <property type="molecule type" value="Genomic_DNA"/>
</dbReference>
<reference evidence="2" key="3">
    <citation type="submission" date="2023-01" db="EMBL/GenBank/DDBJ databases">
        <authorList>
            <person name="Sun Q."/>
            <person name="Evtushenko L."/>
        </authorList>
    </citation>
    <scope>NUCLEOTIDE SEQUENCE</scope>
    <source>
        <strain evidence="2">VKM B-1606</strain>
    </source>
</reference>
<sequence>MLQQTATDLALRLAAVYALVGVFVALTLIVALTMARIVKTPRVMRTGLYGLYLLSILGLITAYAAGALTPPGDAASRIAATAESAKAFDARNAAITPGDAEAATAPSTVGTVYIQAPDMDSRFAAEDLWRDLRAAGFQSPGIELAPGRAPSTPEVRYFNDADRPLAEQVAAIAAKRGLQGSVVKTIASYKAPPGQMEFWYPR</sequence>
<proteinExistence type="predicted"/>
<keyword evidence="1" id="KW-0812">Transmembrane</keyword>
<evidence type="ECO:0008006" key="6">
    <source>
        <dbReference type="Google" id="ProtNLM"/>
    </source>
</evidence>
<dbReference type="Proteomes" id="UP000758856">
    <property type="component" value="Unassembled WGS sequence"/>
</dbReference>
<protein>
    <recommendedName>
        <fullName evidence="6">SPOR domain-containing protein</fullName>
    </recommendedName>
</protein>
<evidence type="ECO:0000313" key="4">
    <source>
        <dbReference type="Proteomes" id="UP000758856"/>
    </source>
</evidence>
<keyword evidence="4" id="KW-1185">Reference proteome</keyword>
<dbReference type="AlphaFoldDB" id="A0A9W6IX80"/>
<keyword evidence="1" id="KW-1133">Transmembrane helix</keyword>
<evidence type="ECO:0000313" key="3">
    <source>
        <dbReference type="EMBL" id="MBM7852558.1"/>
    </source>
</evidence>
<gene>
    <name evidence="2" type="ORF">GCM10008170_27850</name>
    <name evidence="3" type="ORF">JOD31_002800</name>
</gene>
<feature type="transmembrane region" description="Helical" evidence="1">
    <location>
        <begin position="47"/>
        <end position="68"/>
    </location>
</feature>
<accession>A0A9W6IX80</accession>
<evidence type="ECO:0000313" key="5">
    <source>
        <dbReference type="Proteomes" id="UP001143400"/>
    </source>
</evidence>
<name>A0A9W6IX80_9HYPH</name>
<dbReference type="EMBL" id="JAFBCY010000003">
    <property type="protein sequence ID" value="MBM7852558.1"/>
    <property type="molecule type" value="Genomic_DNA"/>
</dbReference>
<feature type="transmembrane region" description="Helical" evidence="1">
    <location>
        <begin position="14"/>
        <end position="35"/>
    </location>
</feature>
<reference evidence="2" key="1">
    <citation type="journal article" date="2014" name="Int. J. Syst. Evol. Microbiol.">
        <title>Complete genome sequence of Corynebacterium casei LMG S-19264T (=DSM 44701T), isolated from a smear-ripened cheese.</title>
        <authorList>
            <consortium name="US DOE Joint Genome Institute (JGI-PGF)"/>
            <person name="Walter F."/>
            <person name="Albersmeier A."/>
            <person name="Kalinowski J."/>
            <person name="Ruckert C."/>
        </authorList>
    </citation>
    <scope>NUCLEOTIDE SEQUENCE</scope>
    <source>
        <strain evidence="2">VKM B-1606</strain>
    </source>
</reference>
<keyword evidence="1" id="KW-0472">Membrane</keyword>
<dbReference type="RefSeq" id="WP_204950937.1">
    <property type="nucleotide sequence ID" value="NZ_BSFF01000003.1"/>
</dbReference>
<organism evidence="2 5">
    <name type="scientific">Methylopila capsulata</name>
    <dbReference type="NCBI Taxonomy" id="61654"/>
    <lineage>
        <taxon>Bacteria</taxon>
        <taxon>Pseudomonadati</taxon>
        <taxon>Pseudomonadota</taxon>
        <taxon>Alphaproteobacteria</taxon>
        <taxon>Hyphomicrobiales</taxon>
        <taxon>Methylopilaceae</taxon>
        <taxon>Methylopila</taxon>
    </lineage>
</organism>
<dbReference type="Proteomes" id="UP001143400">
    <property type="component" value="Unassembled WGS sequence"/>
</dbReference>
<comment type="caution">
    <text evidence="2">The sequence shown here is derived from an EMBL/GenBank/DDBJ whole genome shotgun (WGS) entry which is preliminary data.</text>
</comment>
<reference evidence="3 4" key="2">
    <citation type="submission" date="2021-01" db="EMBL/GenBank/DDBJ databases">
        <title>Genomic Encyclopedia of Type Strains, Phase IV (KMG-IV): sequencing the most valuable type-strain genomes for metagenomic binning, comparative biology and taxonomic classification.</title>
        <authorList>
            <person name="Goeker M."/>
        </authorList>
    </citation>
    <scope>NUCLEOTIDE SEQUENCE [LARGE SCALE GENOMIC DNA]</scope>
    <source>
        <strain evidence="3 4">DSM 6130</strain>
    </source>
</reference>